<accession>A0A5S9IQD2</accession>
<dbReference type="Pfam" id="PF22483">
    <property type="entry name" value="Mu-transpos_C_2"/>
    <property type="match status" value="1"/>
</dbReference>
<reference evidence="2 3" key="1">
    <citation type="submission" date="2019-08" db="EMBL/GenBank/DDBJ databases">
        <title>Complete genome sequence of Candidatus Uab amorphum.</title>
        <authorList>
            <person name="Shiratori T."/>
            <person name="Suzuki S."/>
            <person name="Kakizawa Y."/>
            <person name="Ishida K."/>
        </authorList>
    </citation>
    <scope>NUCLEOTIDE SEQUENCE [LARGE SCALE GENOMIC DNA]</scope>
    <source>
        <strain evidence="2 3">SRT547</strain>
    </source>
</reference>
<gene>
    <name evidence="2" type="ORF">UABAM_04559</name>
</gene>
<dbReference type="AlphaFoldDB" id="A0A5S9IQD2"/>
<protein>
    <submittedName>
        <fullName evidence="2">Transposase</fullName>
    </submittedName>
</protein>
<organism evidence="2 3">
    <name type="scientific">Uabimicrobium amorphum</name>
    <dbReference type="NCBI Taxonomy" id="2596890"/>
    <lineage>
        <taxon>Bacteria</taxon>
        <taxon>Pseudomonadati</taxon>
        <taxon>Planctomycetota</taxon>
        <taxon>Candidatus Uabimicrobiia</taxon>
        <taxon>Candidatus Uabimicrobiales</taxon>
        <taxon>Candidatus Uabimicrobiaceae</taxon>
        <taxon>Candidatus Uabimicrobium</taxon>
    </lineage>
</organism>
<dbReference type="InterPro" id="IPR001584">
    <property type="entry name" value="Integrase_cat-core"/>
</dbReference>
<dbReference type="RefSeq" id="WP_173013502.1">
    <property type="nucleotide sequence ID" value="NZ_AP019860.1"/>
</dbReference>
<dbReference type="PANTHER" id="PTHR35004">
    <property type="entry name" value="TRANSPOSASE RV3428C-RELATED"/>
    <property type="match status" value="1"/>
</dbReference>
<keyword evidence="3" id="KW-1185">Reference proteome</keyword>
<dbReference type="InterPro" id="IPR054353">
    <property type="entry name" value="IstA-like_C"/>
</dbReference>
<dbReference type="PROSITE" id="PS50994">
    <property type="entry name" value="INTEGRASE"/>
    <property type="match status" value="1"/>
</dbReference>
<dbReference type="EMBL" id="AP019860">
    <property type="protein sequence ID" value="BBM86173.1"/>
    <property type="molecule type" value="Genomic_DNA"/>
</dbReference>
<proteinExistence type="predicted"/>
<name>A0A5S9IQD2_UABAM</name>
<dbReference type="Proteomes" id="UP000326354">
    <property type="component" value="Chromosome"/>
</dbReference>
<dbReference type="KEGG" id="uam:UABAM_04559"/>
<evidence type="ECO:0000259" key="1">
    <source>
        <dbReference type="PROSITE" id="PS50994"/>
    </source>
</evidence>
<sequence length="509" mass="59833">MIKMDMYGYIRFAHGKLGKSINSIHRETKKARETIRKAIKGIEPKYRLTKPRRKWVMGPYMEIITKWLEEDKKVPVKQRHTAKKIYDRLVEEYSFKGAERTVRSAVREVKEKIGILNNESFIPSDPEKRHGSEVDWGEAYVDIKGSRVKVYMFCMRAKYSGKIFVKLYPTMAQECFFNGHIEAFAYYGGVFDELVYDNLKAAVQKVLRGRQRIEQQSFISFRSYYCFSPQFCSPAKGNEKGGVEQLVKYARRNFVTPIPECNSLEEINNKLLEQCLAHIMRQKNKEKITIGEKFQQEKSRLLKLPHSPYNNYKLIEKRVDKYQTITVDHNKYSAPYDYVNKNVVVELGLSDVRITYQSKLIARHQRVYHRGYWQLDPWHYMEMLRKKSRAFKSSRILTTIEEKWSPVVKELWNQQRLKYGDEKGTKEFIDSLLLFKNKDYGDMISVIELAIENNTFCKASIQNLYDALTEKEIVAGEASVDHIKAIKEFDLPQPDVNKFDQLMEGQNAN</sequence>
<evidence type="ECO:0000313" key="2">
    <source>
        <dbReference type="EMBL" id="BBM86173.1"/>
    </source>
</evidence>
<dbReference type="NCBIfam" id="NF033546">
    <property type="entry name" value="transpos_IS21"/>
    <property type="match status" value="1"/>
</dbReference>
<feature type="domain" description="Integrase catalytic" evidence="1">
    <location>
        <begin position="122"/>
        <end position="313"/>
    </location>
</feature>
<dbReference type="GO" id="GO:0015074">
    <property type="term" value="P:DNA integration"/>
    <property type="evidence" value="ECO:0007669"/>
    <property type="project" value="InterPro"/>
</dbReference>
<dbReference type="PANTHER" id="PTHR35004:SF7">
    <property type="entry name" value="INTEGRASE PROTEIN"/>
    <property type="match status" value="1"/>
</dbReference>
<evidence type="ECO:0000313" key="3">
    <source>
        <dbReference type="Proteomes" id="UP000326354"/>
    </source>
</evidence>